<evidence type="ECO:0000256" key="1">
    <source>
        <dbReference type="SAM" id="MobiDB-lite"/>
    </source>
</evidence>
<evidence type="ECO:0000313" key="2">
    <source>
        <dbReference type="EMBL" id="CAE7219568.1"/>
    </source>
</evidence>
<keyword evidence="3" id="KW-1185">Reference proteome</keyword>
<proteinExistence type="predicted"/>
<comment type="caution">
    <text evidence="2">The sequence shown here is derived from an EMBL/GenBank/DDBJ whole genome shotgun (WGS) entry which is preliminary data.</text>
</comment>
<dbReference type="OrthoDB" id="447374at2759"/>
<organism evidence="2 3">
    <name type="scientific">Symbiodinium pilosum</name>
    <name type="common">Dinoflagellate</name>
    <dbReference type="NCBI Taxonomy" id="2952"/>
    <lineage>
        <taxon>Eukaryota</taxon>
        <taxon>Sar</taxon>
        <taxon>Alveolata</taxon>
        <taxon>Dinophyceae</taxon>
        <taxon>Suessiales</taxon>
        <taxon>Symbiodiniaceae</taxon>
        <taxon>Symbiodinium</taxon>
    </lineage>
</organism>
<protein>
    <submittedName>
        <fullName evidence="2">Uncharacterized protein</fullName>
    </submittedName>
</protein>
<feature type="region of interest" description="Disordered" evidence="1">
    <location>
        <begin position="57"/>
        <end position="77"/>
    </location>
</feature>
<evidence type="ECO:0000313" key="3">
    <source>
        <dbReference type="Proteomes" id="UP000649617"/>
    </source>
</evidence>
<sequence length="152" mass="16764">MKVLLEKKDETYVDVAEVLVWKSLKKFCDERYPEQKFRNDAQRRSFLLKAGVKLQKDDTGREGVATPKSGEGGEEREIKVGKRLAASKIKLLDYGDGSDFKKGDISDAHAKNASGLRVAANDEDRLSGWQSCAAWAWAVSVASIGSISVIND</sequence>
<gene>
    <name evidence="2" type="ORF">SPIL2461_LOCUS2823</name>
</gene>
<accession>A0A812K386</accession>
<dbReference type="EMBL" id="CAJNIZ010003189">
    <property type="protein sequence ID" value="CAE7219568.1"/>
    <property type="molecule type" value="Genomic_DNA"/>
</dbReference>
<dbReference type="AlphaFoldDB" id="A0A812K386"/>
<dbReference type="Proteomes" id="UP000649617">
    <property type="component" value="Unassembled WGS sequence"/>
</dbReference>
<reference evidence="2" key="1">
    <citation type="submission" date="2021-02" db="EMBL/GenBank/DDBJ databases">
        <authorList>
            <person name="Dougan E. K."/>
            <person name="Rhodes N."/>
            <person name="Thang M."/>
            <person name="Chan C."/>
        </authorList>
    </citation>
    <scope>NUCLEOTIDE SEQUENCE</scope>
</reference>
<name>A0A812K386_SYMPI</name>